<sequence length="258" mass="27262">MSGPASALPAGTASRGGLSGETVPPPLTALRVRYGDRSAEVRPGTAFSIGRDADLNVDDNPYLHRQFLRLRSEVGLWWLENVGTLLSATLTDGSGQVQATLAPGARLPLVFDRVQVVFGAGSTSYELEISSDAAFFGPPVLPTPRTVGSADETIGHVPLTHSQRQLVVALAEPLLRGGSTGRGEIPGSAEAAARLGWTLTAFNRKLDNVCEKLDRIGVSGLRGGRDSLATNRRLRLVEYAVATRLITADDLALLEPAT</sequence>
<evidence type="ECO:0000313" key="2">
    <source>
        <dbReference type="EMBL" id="GMA94052.1"/>
    </source>
</evidence>
<dbReference type="Proteomes" id="UP001157034">
    <property type="component" value="Unassembled WGS sequence"/>
</dbReference>
<proteinExistence type="predicted"/>
<gene>
    <name evidence="2" type="ORF">GCM10025881_08760</name>
</gene>
<protein>
    <recommendedName>
        <fullName evidence="4">FHA domain-containing protein</fullName>
    </recommendedName>
</protein>
<accession>A0ABQ6K5B0</accession>
<evidence type="ECO:0008006" key="4">
    <source>
        <dbReference type="Google" id="ProtNLM"/>
    </source>
</evidence>
<organism evidence="2 3">
    <name type="scientific">Pseudolysinimonas kribbensis</name>
    <dbReference type="NCBI Taxonomy" id="433641"/>
    <lineage>
        <taxon>Bacteria</taxon>
        <taxon>Bacillati</taxon>
        <taxon>Actinomycetota</taxon>
        <taxon>Actinomycetes</taxon>
        <taxon>Micrococcales</taxon>
        <taxon>Microbacteriaceae</taxon>
        <taxon>Pseudolysinimonas</taxon>
    </lineage>
</organism>
<name>A0ABQ6K5B0_9MICO</name>
<feature type="region of interest" description="Disordered" evidence="1">
    <location>
        <begin position="1"/>
        <end position="24"/>
    </location>
</feature>
<keyword evidence="3" id="KW-1185">Reference proteome</keyword>
<evidence type="ECO:0000313" key="3">
    <source>
        <dbReference type="Proteomes" id="UP001157034"/>
    </source>
</evidence>
<dbReference type="RefSeq" id="WP_284253066.1">
    <property type="nucleotide sequence ID" value="NZ_BAAAQO010000003.1"/>
</dbReference>
<dbReference type="EMBL" id="BSVB01000001">
    <property type="protein sequence ID" value="GMA94052.1"/>
    <property type="molecule type" value="Genomic_DNA"/>
</dbReference>
<evidence type="ECO:0000256" key="1">
    <source>
        <dbReference type="SAM" id="MobiDB-lite"/>
    </source>
</evidence>
<reference evidence="3" key="1">
    <citation type="journal article" date="2019" name="Int. J. Syst. Evol. Microbiol.">
        <title>The Global Catalogue of Microorganisms (GCM) 10K type strain sequencing project: providing services to taxonomists for standard genome sequencing and annotation.</title>
        <authorList>
            <consortium name="The Broad Institute Genomics Platform"/>
            <consortium name="The Broad Institute Genome Sequencing Center for Infectious Disease"/>
            <person name="Wu L."/>
            <person name="Ma J."/>
        </authorList>
    </citation>
    <scope>NUCLEOTIDE SEQUENCE [LARGE SCALE GENOMIC DNA]</scope>
    <source>
        <strain evidence="3">NBRC 108894</strain>
    </source>
</reference>
<comment type="caution">
    <text evidence="2">The sequence shown here is derived from an EMBL/GenBank/DDBJ whole genome shotgun (WGS) entry which is preliminary data.</text>
</comment>